<name>A0ABV2ULZ2_9ACTN</name>
<reference evidence="1 2" key="1">
    <citation type="submission" date="2024-06" db="EMBL/GenBank/DDBJ databases">
        <title>The Natural Products Discovery Center: Release of the First 8490 Sequenced Strains for Exploring Actinobacteria Biosynthetic Diversity.</title>
        <authorList>
            <person name="Kalkreuter E."/>
            <person name="Kautsar S.A."/>
            <person name="Yang D."/>
            <person name="Bader C.D."/>
            <person name="Teijaro C.N."/>
            <person name="Fluegel L."/>
            <person name="Davis C.M."/>
            <person name="Simpson J.R."/>
            <person name="Lauterbach L."/>
            <person name="Steele A.D."/>
            <person name="Gui C."/>
            <person name="Meng S."/>
            <person name="Li G."/>
            <person name="Viehrig K."/>
            <person name="Ye F."/>
            <person name="Su P."/>
            <person name="Kiefer A.F."/>
            <person name="Nichols A."/>
            <person name="Cepeda A.J."/>
            <person name="Yan W."/>
            <person name="Fan B."/>
            <person name="Jiang Y."/>
            <person name="Adhikari A."/>
            <person name="Zheng C.-J."/>
            <person name="Schuster L."/>
            <person name="Cowan T.M."/>
            <person name="Smanski M.J."/>
            <person name="Chevrette M.G."/>
            <person name="De Carvalho L.P.S."/>
            <person name="Shen B."/>
        </authorList>
    </citation>
    <scope>NUCLEOTIDE SEQUENCE [LARGE SCALE GENOMIC DNA]</scope>
    <source>
        <strain evidence="1 2">NPDC005137</strain>
    </source>
</reference>
<organism evidence="1 2">
    <name type="scientific">Streptomyces sp. 900116325</name>
    <dbReference type="NCBI Taxonomy" id="3154295"/>
    <lineage>
        <taxon>Bacteria</taxon>
        <taxon>Bacillati</taxon>
        <taxon>Actinomycetota</taxon>
        <taxon>Actinomycetes</taxon>
        <taxon>Kitasatosporales</taxon>
        <taxon>Streptomycetaceae</taxon>
        <taxon>Streptomyces</taxon>
    </lineage>
</organism>
<proteinExistence type="predicted"/>
<comment type="caution">
    <text evidence="1">The sequence shown here is derived from an EMBL/GenBank/DDBJ whole genome shotgun (WGS) entry which is preliminary data.</text>
</comment>
<dbReference type="RefSeq" id="WP_356504814.1">
    <property type="nucleotide sequence ID" value="NZ_JBEXEF010000131.1"/>
</dbReference>
<gene>
    <name evidence="1" type="ORF">ABZV61_40590</name>
</gene>
<dbReference type="Proteomes" id="UP001550044">
    <property type="component" value="Unassembled WGS sequence"/>
</dbReference>
<sequence>MPRDTMFCYTCDADEPHRPLTALEKSWLKERTSRKNVEGFFMCKAPNCRNVRAGFNKRPFDPVIRVPLPD</sequence>
<dbReference type="EMBL" id="JBEXIP010000074">
    <property type="protein sequence ID" value="MET8438863.1"/>
    <property type="molecule type" value="Genomic_DNA"/>
</dbReference>
<keyword evidence="2" id="KW-1185">Reference proteome</keyword>
<protein>
    <submittedName>
        <fullName evidence="1">Uncharacterized protein</fullName>
    </submittedName>
</protein>
<evidence type="ECO:0000313" key="2">
    <source>
        <dbReference type="Proteomes" id="UP001550044"/>
    </source>
</evidence>
<evidence type="ECO:0000313" key="1">
    <source>
        <dbReference type="EMBL" id="MET8438863.1"/>
    </source>
</evidence>
<accession>A0ABV2ULZ2</accession>